<proteinExistence type="predicted"/>
<evidence type="ECO:0000313" key="2">
    <source>
        <dbReference type="Proteomes" id="UP001565242"/>
    </source>
</evidence>
<dbReference type="RefSeq" id="WP_202231684.1">
    <property type="nucleotide sequence ID" value="NZ_BAAFQO010000012.1"/>
</dbReference>
<gene>
    <name evidence="1" type="ORF">AALM99_09710</name>
</gene>
<comment type="caution">
    <text evidence="1">The sequence shown here is derived from an EMBL/GenBank/DDBJ whole genome shotgun (WGS) entry which is preliminary data.</text>
</comment>
<sequence>MVDNLKAEGAGVFLDIVNVIGQRTGIRMDALACGILANSASLQKLRFSARDSANFLGNVEILSE</sequence>
<protein>
    <submittedName>
        <fullName evidence="1">Uncharacterized protein</fullName>
    </submittedName>
</protein>
<organism evidence="1 2">
    <name type="scientific">Lactococcus muris</name>
    <dbReference type="NCBI Taxonomy" id="2941330"/>
    <lineage>
        <taxon>Bacteria</taxon>
        <taxon>Bacillati</taxon>
        <taxon>Bacillota</taxon>
        <taxon>Bacilli</taxon>
        <taxon>Lactobacillales</taxon>
        <taxon>Streptococcaceae</taxon>
        <taxon>Lactococcus</taxon>
    </lineage>
</organism>
<dbReference type="Proteomes" id="UP001565242">
    <property type="component" value="Unassembled WGS sequence"/>
</dbReference>
<evidence type="ECO:0000313" key="1">
    <source>
        <dbReference type="EMBL" id="MEY8538717.1"/>
    </source>
</evidence>
<dbReference type="EMBL" id="JBCLSQ010000027">
    <property type="protein sequence ID" value="MEY8538717.1"/>
    <property type="molecule type" value="Genomic_DNA"/>
</dbReference>
<reference evidence="1 2" key="1">
    <citation type="submission" date="2024-03" db="EMBL/GenBank/DDBJ databases">
        <title>Mouse gut bacterial collection (mGBC) of GemPharmatech.</title>
        <authorList>
            <person name="He Y."/>
            <person name="Dong L."/>
            <person name="Wu D."/>
            <person name="Gao X."/>
            <person name="Lin Z."/>
        </authorList>
    </citation>
    <scope>NUCLEOTIDE SEQUENCE [LARGE SCALE GENOMIC DNA]</scope>
    <source>
        <strain evidence="1 2">20-218</strain>
    </source>
</reference>
<keyword evidence="2" id="KW-1185">Reference proteome</keyword>
<name>A0ABV4DAG8_9LACT</name>
<accession>A0ABV4DAG8</accession>